<name>A0A0F8YGX0_9ZZZZ</name>
<feature type="non-terminal residue" evidence="1">
    <location>
        <position position="1"/>
    </location>
</feature>
<protein>
    <submittedName>
        <fullName evidence="1">Uncharacterized protein</fullName>
    </submittedName>
</protein>
<evidence type="ECO:0000313" key="1">
    <source>
        <dbReference type="EMBL" id="KKK53409.1"/>
    </source>
</evidence>
<dbReference type="EMBL" id="LAZR01066521">
    <property type="protein sequence ID" value="KKK53409.1"/>
    <property type="molecule type" value="Genomic_DNA"/>
</dbReference>
<accession>A0A0F8YGX0</accession>
<dbReference type="AlphaFoldDB" id="A0A0F8YGX0"/>
<organism evidence="1">
    <name type="scientific">marine sediment metagenome</name>
    <dbReference type="NCBI Taxonomy" id="412755"/>
    <lineage>
        <taxon>unclassified sequences</taxon>
        <taxon>metagenomes</taxon>
        <taxon>ecological metagenomes</taxon>
    </lineage>
</organism>
<reference evidence="1" key="1">
    <citation type="journal article" date="2015" name="Nature">
        <title>Complex archaea that bridge the gap between prokaryotes and eukaryotes.</title>
        <authorList>
            <person name="Spang A."/>
            <person name="Saw J.H."/>
            <person name="Jorgensen S.L."/>
            <person name="Zaremba-Niedzwiedzka K."/>
            <person name="Martijn J."/>
            <person name="Lind A.E."/>
            <person name="van Eijk R."/>
            <person name="Schleper C."/>
            <person name="Guy L."/>
            <person name="Ettema T.J."/>
        </authorList>
    </citation>
    <scope>NUCLEOTIDE SEQUENCE</scope>
</reference>
<sequence>SDTGVKVRGPSAGLYALSTPCIGDDAVEGRHL</sequence>
<gene>
    <name evidence="1" type="ORF">LCGC14_3095100</name>
</gene>
<comment type="caution">
    <text evidence="1">The sequence shown here is derived from an EMBL/GenBank/DDBJ whole genome shotgun (WGS) entry which is preliminary data.</text>
</comment>
<proteinExistence type="predicted"/>